<keyword evidence="3" id="KW-1185">Reference proteome</keyword>
<gene>
    <name evidence="2" type="ORF">DUPY_42290</name>
</gene>
<feature type="domain" description="EthD" evidence="1">
    <location>
        <begin position="11"/>
        <end position="103"/>
    </location>
</feature>
<dbReference type="InterPro" id="IPR009799">
    <property type="entry name" value="EthD_dom"/>
</dbReference>
<dbReference type="Proteomes" id="UP000175989">
    <property type="component" value="Unassembled WGS sequence"/>
</dbReference>
<dbReference type="AlphaFoldDB" id="A0A1E7WCZ7"/>
<comment type="caution">
    <text evidence="2">The sequence shown here is derived from an EMBL/GenBank/DDBJ whole genome shotgun (WGS) entry which is preliminary data.</text>
</comment>
<dbReference type="Gene3D" id="3.30.70.100">
    <property type="match status" value="2"/>
</dbReference>
<dbReference type="SUPFAM" id="SSF54909">
    <property type="entry name" value="Dimeric alpha+beta barrel"/>
    <property type="match status" value="2"/>
</dbReference>
<protein>
    <submittedName>
        <fullName evidence="2">EthD protein</fullName>
    </submittedName>
</protein>
<dbReference type="Pfam" id="PF07110">
    <property type="entry name" value="EthD"/>
    <property type="match status" value="2"/>
</dbReference>
<organism evidence="2 3">
    <name type="scientific">Duganella phyllosphaerae</name>
    <dbReference type="NCBI Taxonomy" id="762836"/>
    <lineage>
        <taxon>Bacteria</taxon>
        <taxon>Pseudomonadati</taxon>
        <taxon>Pseudomonadota</taxon>
        <taxon>Betaproteobacteria</taxon>
        <taxon>Burkholderiales</taxon>
        <taxon>Oxalobacteraceae</taxon>
        <taxon>Telluria group</taxon>
        <taxon>Duganella</taxon>
    </lineage>
</organism>
<evidence type="ECO:0000259" key="1">
    <source>
        <dbReference type="Pfam" id="PF07110"/>
    </source>
</evidence>
<accession>A0A1E7WCZ7</accession>
<dbReference type="OrthoDB" id="6778120at2"/>
<proteinExistence type="predicted"/>
<sequence>MIKMMAAVCRRPGMTHAEYLAYVQHVHAAISNENPVALAAYVQNHVFDAAFGTTAQAAHTLTVARDSVTELYWNSAEDLQATFAHEHVRTRVGPDARNFSDTSVALSLVAEEAEQPVTHPGHGYGYGAKVLHYLRAAEGLTLPEFFARWEAAHALALKHAPDAAAAIRRCVHNRQLPQFNPMLAYFGGKDAPIYEGVGSLWFDNAATVGAFRAYERALLAINADPATAFYRPDQSFFLYAHEVQIYRRDHGYTMAR</sequence>
<dbReference type="GO" id="GO:0016491">
    <property type="term" value="F:oxidoreductase activity"/>
    <property type="evidence" value="ECO:0007669"/>
    <property type="project" value="InterPro"/>
</dbReference>
<dbReference type="RefSeq" id="WP_070250839.1">
    <property type="nucleotide sequence ID" value="NZ_LROM01000121.1"/>
</dbReference>
<dbReference type="EMBL" id="LROM01000121">
    <property type="protein sequence ID" value="OEZ95677.1"/>
    <property type="molecule type" value="Genomic_DNA"/>
</dbReference>
<reference evidence="3" key="1">
    <citation type="journal article" date="2016" name="Front. Microbiol.">
        <title>Molecular Keys to the Janthinobacterium and Duganella spp. Interaction with the Plant Pathogen Fusarium graminearum.</title>
        <authorList>
            <person name="Haack F.S."/>
            <person name="Poehlein A."/>
            <person name="Kroger C."/>
            <person name="Voigt C.A."/>
            <person name="Piepenbring M."/>
            <person name="Bode H.B."/>
            <person name="Daniel R."/>
            <person name="Schafer W."/>
            <person name="Streit W.R."/>
        </authorList>
    </citation>
    <scope>NUCLEOTIDE SEQUENCE [LARGE SCALE GENOMIC DNA]</scope>
    <source>
        <strain evidence="3">T54</strain>
    </source>
</reference>
<dbReference type="InterPro" id="IPR011008">
    <property type="entry name" value="Dimeric_a/b-barrel"/>
</dbReference>
<feature type="domain" description="EthD" evidence="1">
    <location>
        <begin position="138"/>
        <end position="224"/>
    </location>
</feature>
<dbReference type="PATRIC" id="fig|762836.4.peg.4356"/>
<evidence type="ECO:0000313" key="2">
    <source>
        <dbReference type="EMBL" id="OEZ95677.1"/>
    </source>
</evidence>
<evidence type="ECO:0000313" key="3">
    <source>
        <dbReference type="Proteomes" id="UP000175989"/>
    </source>
</evidence>
<name>A0A1E7WCZ7_9BURK</name>